<proteinExistence type="predicted"/>
<evidence type="ECO:0000313" key="2">
    <source>
        <dbReference type="Proteomes" id="UP000015106"/>
    </source>
</evidence>
<accession>A0A8R7TJD6</accession>
<dbReference type="EnsemblPlants" id="TuG1812G0200003751.01.T01">
    <property type="protein sequence ID" value="TuG1812G0200003751.01.T01.cds251207"/>
    <property type="gene ID" value="TuG1812G0200003751.01"/>
</dbReference>
<protein>
    <submittedName>
        <fullName evidence="1">Uncharacterized protein</fullName>
    </submittedName>
</protein>
<reference evidence="1" key="2">
    <citation type="submission" date="2018-03" db="EMBL/GenBank/DDBJ databases">
        <title>The Triticum urartu genome reveals the dynamic nature of wheat genome evolution.</title>
        <authorList>
            <person name="Ling H."/>
            <person name="Ma B."/>
            <person name="Shi X."/>
            <person name="Liu H."/>
            <person name="Dong L."/>
            <person name="Sun H."/>
            <person name="Cao Y."/>
            <person name="Gao Q."/>
            <person name="Zheng S."/>
            <person name="Li Y."/>
            <person name="Yu Y."/>
            <person name="Du H."/>
            <person name="Qi M."/>
            <person name="Li Y."/>
            <person name="Yu H."/>
            <person name="Cui Y."/>
            <person name="Wang N."/>
            <person name="Chen C."/>
            <person name="Wu H."/>
            <person name="Zhao Y."/>
            <person name="Zhang J."/>
            <person name="Li Y."/>
            <person name="Zhou W."/>
            <person name="Zhang B."/>
            <person name="Hu W."/>
            <person name="Eijk M."/>
            <person name="Tang J."/>
            <person name="Witsenboer H."/>
            <person name="Zhao S."/>
            <person name="Li Z."/>
            <person name="Zhang A."/>
            <person name="Wang D."/>
            <person name="Liang C."/>
        </authorList>
    </citation>
    <scope>NUCLEOTIDE SEQUENCE [LARGE SCALE GENOMIC DNA]</scope>
    <source>
        <strain evidence="1">cv. G1812</strain>
    </source>
</reference>
<dbReference type="Gramene" id="TuG1812G0200003751.01.T01">
    <property type="protein sequence ID" value="TuG1812G0200003751.01.T01.cds251207"/>
    <property type="gene ID" value="TuG1812G0200003751.01"/>
</dbReference>
<sequence>MGLGGVGVRVRMAEQHAGRGHLDPDHQLPQPRLHPPLPLPEILLPAGHLHVHLQVALVRLEEVERPEQRVPPAGHGHLLANLVRRLELRCHGSQGGAGDVVARVHARVCRRDDGHEVAPVPGVPPRVPHGEPKRHLAAVVVVLDLPQHHRVGPLPLREDPEEARHEHAGRGVGVELAHARHEDGPPHAADEAHGVGVDAPRLGPVLHAAQRRAEGAGVRDQPQDLVGDADAVEAADSGHVQAAEHGAAAQVQVHGHRREADAGVEEVHLHAAEPHLDDRHVRAGNQL</sequence>
<dbReference type="AlphaFoldDB" id="A0A8R7TJD6"/>
<keyword evidence="2" id="KW-1185">Reference proteome</keyword>
<dbReference type="Proteomes" id="UP000015106">
    <property type="component" value="Chromosome 2"/>
</dbReference>
<name>A0A8R7TJD6_TRIUA</name>
<reference evidence="1" key="3">
    <citation type="submission" date="2022-06" db="UniProtKB">
        <authorList>
            <consortium name="EnsemblPlants"/>
        </authorList>
    </citation>
    <scope>IDENTIFICATION</scope>
</reference>
<organism evidence="1 2">
    <name type="scientific">Triticum urartu</name>
    <name type="common">Red wild einkorn</name>
    <name type="synonym">Crithodium urartu</name>
    <dbReference type="NCBI Taxonomy" id="4572"/>
    <lineage>
        <taxon>Eukaryota</taxon>
        <taxon>Viridiplantae</taxon>
        <taxon>Streptophyta</taxon>
        <taxon>Embryophyta</taxon>
        <taxon>Tracheophyta</taxon>
        <taxon>Spermatophyta</taxon>
        <taxon>Magnoliopsida</taxon>
        <taxon>Liliopsida</taxon>
        <taxon>Poales</taxon>
        <taxon>Poaceae</taxon>
        <taxon>BOP clade</taxon>
        <taxon>Pooideae</taxon>
        <taxon>Triticodae</taxon>
        <taxon>Triticeae</taxon>
        <taxon>Triticinae</taxon>
        <taxon>Triticum</taxon>
    </lineage>
</organism>
<reference evidence="2" key="1">
    <citation type="journal article" date="2013" name="Nature">
        <title>Draft genome of the wheat A-genome progenitor Triticum urartu.</title>
        <authorList>
            <person name="Ling H.Q."/>
            <person name="Zhao S."/>
            <person name="Liu D."/>
            <person name="Wang J."/>
            <person name="Sun H."/>
            <person name="Zhang C."/>
            <person name="Fan H."/>
            <person name="Li D."/>
            <person name="Dong L."/>
            <person name="Tao Y."/>
            <person name="Gao C."/>
            <person name="Wu H."/>
            <person name="Li Y."/>
            <person name="Cui Y."/>
            <person name="Guo X."/>
            <person name="Zheng S."/>
            <person name="Wang B."/>
            <person name="Yu K."/>
            <person name="Liang Q."/>
            <person name="Yang W."/>
            <person name="Lou X."/>
            <person name="Chen J."/>
            <person name="Feng M."/>
            <person name="Jian J."/>
            <person name="Zhang X."/>
            <person name="Luo G."/>
            <person name="Jiang Y."/>
            <person name="Liu J."/>
            <person name="Wang Z."/>
            <person name="Sha Y."/>
            <person name="Zhang B."/>
            <person name="Wu H."/>
            <person name="Tang D."/>
            <person name="Shen Q."/>
            <person name="Xue P."/>
            <person name="Zou S."/>
            <person name="Wang X."/>
            <person name="Liu X."/>
            <person name="Wang F."/>
            <person name="Yang Y."/>
            <person name="An X."/>
            <person name="Dong Z."/>
            <person name="Zhang K."/>
            <person name="Zhang X."/>
            <person name="Luo M.C."/>
            <person name="Dvorak J."/>
            <person name="Tong Y."/>
            <person name="Wang J."/>
            <person name="Yang H."/>
            <person name="Li Z."/>
            <person name="Wang D."/>
            <person name="Zhang A."/>
            <person name="Wang J."/>
        </authorList>
    </citation>
    <scope>NUCLEOTIDE SEQUENCE</scope>
    <source>
        <strain evidence="2">cv. G1812</strain>
    </source>
</reference>
<evidence type="ECO:0000313" key="1">
    <source>
        <dbReference type="EnsemblPlants" id="TuG1812G0200003751.01.T01.cds251207"/>
    </source>
</evidence>